<dbReference type="AlphaFoldDB" id="A0A0D1JTD3"/>
<protein>
    <submittedName>
        <fullName evidence="8">Putrescine importer PuuP</fullName>
    </submittedName>
</protein>
<keyword evidence="5 6" id="KW-0472">Membrane</keyword>
<feature type="transmembrane region" description="Helical" evidence="6">
    <location>
        <begin position="156"/>
        <end position="179"/>
    </location>
</feature>
<dbReference type="GO" id="GO:0016020">
    <property type="term" value="C:membrane"/>
    <property type="evidence" value="ECO:0007669"/>
    <property type="project" value="UniProtKB-SubCell"/>
</dbReference>
<feature type="transmembrane region" description="Helical" evidence="6">
    <location>
        <begin position="20"/>
        <end position="43"/>
    </location>
</feature>
<dbReference type="PANTHER" id="PTHR42770">
    <property type="entry name" value="AMINO ACID TRANSPORTER-RELATED"/>
    <property type="match status" value="1"/>
</dbReference>
<dbReference type="PATRIC" id="fig|280871.6.peg.3366"/>
<dbReference type="GO" id="GO:0055085">
    <property type="term" value="P:transmembrane transport"/>
    <property type="evidence" value="ECO:0007669"/>
    <property type="project" value="InterPro"/>
</dbReference>
<comment type="subcellular location">
    <subcellularLocation>
        <location evidence="1">Membrane</location>
        <topology evidence="1">Multi-pass membrane protein</topology>
    </subcellularLocation>
</comment>
<feature type="transmembrane region" description="Helical" evidence="6">
    <location>
        <begin position="278"/>
        <end position="311"/>
    </location>
</feature>
<evidence type="ECO:0000256" key="4">
    <source>
        <dbReference type="ARBA" id="ARBA00022989"/>
    </source>
</evidence>
<sequence>MTENAQQSGEAGHLNATLGLGGVTLFGLAYMAPIIVLGIFGVIAEASAGASAGSYLLATVAMLFTAASYAKMSVHYPVAGSSYTYVRKALDSRLGFLVGWTILLDYLFLPLVIWLIGAAYLTGEFPSVPAWVWIVLFIVVTTALNILGLKVADKANLILMVLQFLVIALFVGFAVAYMVSHHGSGSLLSVTPITGSGGFSAIAAGAAIAAYSFLGFDAVSTLTEDTKNPQRNIPRAIMLVALIGGVVFVAVAYTLTLVQPGGTFANADSLAADTARTIGGALFAAFFVAGLIIGQFTSGLAAQASVSRLLYAMGRDSVLPKKFFGRVSPRFFTPVFNIVLCGLIGLGAVFLSVATSTSFINFGAFTAFTLVNLSVIGYYVRHRHEQRLNPLTYLVIPLIGAVVDVYLLTKLGSAALTLGVIWMLIGVGYLLVLTRGLRVPPPELSLAE</sequence>
<dbReference type="InterPro" id="IPR050367">
    <property type="entry name" value="APC_superfamily"/>
</dbReference>
<comment type="caution">
    <text evidence="8">The sequence shown here is derived from an EMBL/GenBank/DDBJ whole genome shotgun (WGS) entry which is preliminary data.</text>
</comment>
<dbReference type="Proteomes" id="UP000032221">
    <property type="component" value="Unassembled WGS sequence"/>
</dbReference>
<reference evidence="8 9" key="1">
    <citation type="submission" date="2015-01" db="EMBL/GenBank/DDBJ databases">
        <title>Genome sequence of Mycobacterium llatzerense and Mycobacterium immunogenum recovered from brain abscess.</title>
        <authorList>
            <person name="Greninger A.L."/>
            <person name="Langelier C."/>
            <person name="Cunningham G."/>
            <person name="Chiu C.Y."/>
            <person name="Miller S."/>
        </authorList>
    </citation>
    <scope>NUCLEOTIDE SEQUENCE [LARGE SCALE GENOMIC DNA]</scope>
    <source>
        <strain evidence="8 9">CLUC14</strain>
    </source>
</reference>
<feature type="transmembrane region" description="Helical" evidence="6">
    <location>
        <begin position="391"/>
        <end position="408"/>
    </location>
</feature>
<dbReference type="InterPro" id="IPR004841">
    <property type="entry name" value="AA-permease/SLC12A_dom"/>
</dbReference>
<dbReference type="PANTHER" id="PTHR42770:SF8">
    <property type="entry name" value="PUTRESCINE IMPORTER PUUP"/>
    <property type="match status" value="1"/>
</dbReference>
<evidence type="ECO:0000256" key="5">
    <source>
        <dbReference type="ARBA" id="ARBA00023136"/>
    </source>
</evidence>
<evidence type="ECO:0000259" key="7">
    <source>
        <dbReference type="Pfam" id="PF00324"/>
    </source>
</evidence>
<feature type="transmembrane region" description="Helical" evidence="6">
    <location>
        <begin position="359"/>
        <end position="379"/>
    </location>
</feature>
<dbReference type="PIRSF" id="PIRSF006060">
    <property type="entry name" value="AA_transporter"/>
    <property type="match status" value="1"/>
</dbReference>
<feature type="transmembrane region" description="Helical" evidence="6">
    <location>
        <begin position="236"/>
        <end position="258"/>
    </location>
</feature>
<evidence type="ECO:0000256" key="6">
    <source>
        <dbReference type="SAM" id="Phobius"/>
    </source>
</evidence>
<comment type="similarity">
    <text evidence="2">Belongs to the amino acid-polyamine-organocation (APC) superfamily.</text>
</comment>
<feature type="transmembrane region" description="Helical" evidence="6">
    <location>
        <begin position="128"/>
        <end position="149"/>
    </location>
</feature>
<gene>
    <name evidence="8" type="ORF">TL10_16220</name>
</gene>
<dbReference type="STRING" id="280871.TL10_16220"/>
<accession>A0A0D1JTD3</accession>
<dbReference type="Gene3D" id="1.20.1740.10">
    <property type="entry name" value="Amino acid/polyamine transporter I"/>
    <property type="match status" value="1"/>
</dbReference>
<evidence type="ECO:0000313" key="9">
    <source>
        <dbReference type="Proteomes" id="UP000032221"/>
    </source>
</evidence>
<evidence type="ECO:0000256" key="3">
    <source>
        <dbReference type="ARBA" id="ARBA00022692"/>
    </source>
</evidence>
<feature type="transmembrane region" description="Helical" evidence="6">
    <location>
        <begin position="94"/>
        <end position="116"/>
    </location>
</feature>
<evidence type="ECO:0000256" key="2">
    <source>
        <dbReference type="ARBA" id="ARBA00009523"/>
    </source>
</evidence>
<organism evidence="8 9">
    <name type="scientific">Mycolicibacterium llatzerense</name>
    <dbReference type="NCBI Taxonomy" id="280871"/>
    <lineage>
        <taxon>Bacteria</taxon>
        <taxon>Bacillati</taxon>
        <taxon>Actinomycetota</taxon>
        <taxon>Actinomycetes</taxon>
        <taxon>Mycobacteriales</taxon>
        <taxon>Mycobacteriaceae</taxon>
        <taxon>Mycolicibacterium</taxon>
    </lineage>
</organism>
<evidence type="ECO:0000313" key="8">
    <source>
        <dbReference type="EMBL" id="KIU15854.1"/>
    </source>
</evidence>
<dbReference type="Pfam" id="PF00324">
    <property type="entry name" value="AA_permease"/>
    <property type="match status" value="1"/>
</dbReference>
<feature type="transmembrane region" description="Helical" evidence="6">
    <location>
        <begin position="414"/>
        <end position="433"/>
    </location>
</feature>
<dbReference type="RefSeq" id="WP_043986396.1">
    <property type="nucleotide sequence ID" value="NZ_JXST01000022.1"/>
</dbReference>
<proteinExistence type="inferred from homology"/>
<feature type="domain" description="Amino acid permease/ SLC12A" evidence="7">
    <location>
        <begin position="24"/>
        <end position="378"/>
    </location>
</feature>
<evidence type="ECO:0000256" key="1">
    <source>
        <dbReference type="ARBA" id="ARBA00004141"/>
    </source>
</evidence>
<feature type="transmembrane region" description="Helical" evidence="6">
    <location>
        <begin position="55"/>
        <end position="74"/>
    </location>
</feature>
<feature type="transmembrane region" description="Helical" evidence="6">
    <location>
        <begin position="331"/>
        <end position="353"/>
    </location>
</feature>
<dbReference type="EMBL" id="JXST01000022">
    <property type="protein sequence ID" value="KIU15854.1"/>
    <property type="molecule type" value="Genomic_DNA"/>
</dbReference>
<feature type="transmembrane region" description="Helical" evidence="6">
    <location>
        <begin position="199"/>
        <end position="216"/>
    </location>
</feature>
<keyword evidence="3 6" id="KW-0812">Transmembrane</keyword>
<keyword evidence="9" id="KW-1185">Reference proteome</keyword>
<keyword evidence="4 6" id="KW-1133">Transmembrane helix</keyword>
<name>A0A0D1JTD3_9MYCO</name>